<dbReference type="OrthoDB" id="26387at2759"/>
<comment type="pathway">
    <text evidence="1">Protein modification; protein ubiquitination.</text>
</comment>
<reference evidence="3 4" key="1">
    <citation type="submission" date="2020-11" db="EMBL/GenBank/DDBJ databases">
        <authorList>
            <person name="Wallbank WR R."/>
            <person name="Pardo Diaz C."/>
            <person name="Kozak K."/>
            <person name="Martin S."/>
            <person name="Jiggins C."/>
            <person name="Moest M."/>
            <person name="Warren A I."/>
            <person name="Generalovic N T."/>
            <person name="Byers J.R.P. K."/>
            <person name="Montejo-Kovacevich G."/>
            <person name="Yen C E."/>
        </authorList>
    </citation>
    <scope>NUCLEOTIDE SEQUENCE [LARGE SCALE GENOMIC DNA]</scope>
</reference>
<dbReference type="GO" id="GO:0008270">
    <property type="term" value="F:zinc ion binding"/>
    <property type="evidence" value="ECO:0007669"/>
    <property type="project" value="UniProtKB-UniRule"/>
</dbReference>
<dbReference type="InterPro" id="IPR044046">
    <property type="entry name" value="E3_ligase_UBR-like_C"/>
</dbReference>
<keyword evidence="4" id="KW-1185">Reference proteome</keyword>
<gene>
    <name evidence="3" type="ORF">HERILL_LOCUS13014</name>
</gene>
<name>A0A7R8V1K2_HERIL</name>
<dbReference type="EC" id="2.3.2.27" evidence="1"/>
<dbReference type="GO" id="GO:0005737">
    <property type="term" value="C:cytoplasm"/>
    <property type="evidence" value="ECO:0007669"/>
    <property type="project" value="TreeGrafter"/>
</dbReference>
<dbReference type="PANTHER" id="PTHR21497">
    <property type="entry name" value="UBIQUITIN LIGASE E3 ALPHA-RELATED"/>
    <property type="match status" value="1"/>
</dbReference>
<dbReference type="InterPro" id="IPR039164">
    <property type="entry name" value="UBR1-like"/>
</dbReference>
<keyword evidence="1" id="KW-0479">Metal-binding</keyword>
<dbReference type="AlphaFoldDB" id="A0A7R8V1K2"/>
<keyword evidence="1" id="KW-0863">Zinc-finger</keyword>
<comment type="similarity">
    <text evidence="1">Belongs to the E3 ubiquitin-protein ligase UBR1-like family.</text>
</comment>
<dbReference type="EMBL" id="LR899013">
    <property type="protein sequence ID" value="CAD7090540.1"/>
    <property type="molecule type" value="Genomic_DNA"/>
</dbReference>
<dbReference type="GO" id="GO:0061630">
    <property type="term" value="F:ubiquitin protein ligase activity"/>
    <property type="evidence" value="ECO:0007669"/>
    <property type="project" value="UniProtKB-UniRule"/>
</dbReference>
<dbReference type="Pfam" id="PF18995">
    <property type="entry name" value="PRT6_C"/>
    <property type="match status" value="1"/>
</dbReference>
<keyword evidence="1" id="KW-0833">Ubl conjugation pathway</keyword>
<evidence type="ECO:0000313" key="4">
    <source>
        <dbReference type="Proteomes" id="UP000594454"/>
    </source>
</evidence>
<comment type="function">
    <text evidence="1">Ubiquitin ligase protein which is a component of the N-end rule pathway. Recognizes and binds to proteins bearing specific N-terminal residues that are destabilizing according to the N-end rule, leading to their ubiquitination and subsequent degradation.</text>
</comment>
<organism evidence="3 4">
    <name type="scientific">Hermetia illucens</name>
    <name type="common">Black soldier fly</name>
    <dbReference type="NCBI Taxonomy" id="343691"/>
    <lineage>
        <taxon>Eukaryota</taxon>
        <taxon>Metazoa</taxon>
        <taxon>Ecdysozoa</taxon>
        <taxon>Arthropoda</taxon>
        <taxon>Hexapoda</taxon>
        <taxon>Insecta</taxon>
        <taxon>Pterygota</taxon>
        <taxon>Neoptera</taxon>
        <taxon>Endopterygota</taxon>
        <taxon>Diptera</taxon>
        <taxon>Brachycera</taxon>
        <taxon>Stratiomyomorpha</taxon>
        <taxon>Stratiomyidae</taxon>
        <taxon>Hermetiinae</taxon>
        <taxon>Hermetia</taxon>
    </lineage>
</organism>
<dbReference type="PANTHER" id="PTHR21497:SF24">
    <property type="entry name" value="E3 UBIQUITIN-PROTEIN LIGASE UBR1"/>
    <property type="match status" value="1"/>
</dbReference>
<dbReference type="GO" id="GO:0071596">
    <property type="term" value="P:ubiquitin-dependent protein catabolic process via the N-end rule pathway"/>
    <property type="evidence" value="ECO:0007669"/>
    <property type="project" value="UniProtKB-UniRule"/>
</dbReference>
<dbReference type="InParanoid" id="A0A7R8V1K2"/>
<dbReference type="GO" id="GO:0016567">
    <property type="term" value="P:protein ubiquitination"/>
    <property type="evidence" value="ECO:0007669"/>
    <property type="project" value="UniProtKB-UniRule"/>
</dbReference>
<dbReference type="GO" id="GO:0000151">
    <property type="term" value="C:ubiquitin ligase complex"/>
    <property type="evidence" value="ECO:0007669"/>
    <property type="project" value="TreeGrafter"/>
</dbReference>
<protein>
    <recommendedName>
        <fullName evidence="1">E3 ubiquitin-protein ligase</fullName>
        <ecNumber evidence="1">2.3.2.27</ecNumber>
    </recommendedName>
</protein>
<evidence type="ECO:0000313" key="3">
    <source>
        <dbReference type="EMBL" id="CAD7090540.1"/>
    </source>
</evidence>
<evidence type="ECO:0000256" key="1">
    <source>
        <dbReference type="RuleBase" id="RU366018"/>
    </source>
</evidence>
<dbReference type="UniPathway" id="UPA00143"/>
<accession>A0A7R8V1K2</accession>
<evidence type="ECO:0000259" key="2">
    <source>
        <dbReference type="Pfam" id="PF18995"/>
    </source>
</evidence>
<keyword evidence="1" id="KW-0862">Zinc</keyword>
<dbReference type="Proteomes" id="UP000594454">
    <property type="component" value="Chromosome 5"/>
</dbReference>
<proteinExistence type="inferred from homology"/>
<keyword evidence="1" id="KW-0808">Transferase</keyword>
<feature type="domain" description="E3 ubiquitin-protein ligase UBR-like C-terminal" evidence="2">
    <location>
        <begin position="2"/>
        <end position="149"/>
    </location>
</feature>
<sequence length="176" mass="19586">MTDVEFPDQFCDPFGDTFETMCKYLGLTPEIEVYFDSENVYLKTLESFGSHPNIQQCGNASKRLEIVPCVAPVRQLVHLPDDYSDLINFVSDFTCPSSPKEESRNPTMCLVCGAMLCSQSYCCQPELERNGTVGACTHHAHYCGAGIGMLGHGLHEEIARLTENTNSVIATQWQHI</sequence>
<comment type="catalytic activity">
    <reaction evidence="1">
        <text>S-ubiquitinyl-[E2 ubiquitin-conjugating enzyme]-L-cysteine + [acceptor protein]-L-lysine = [E2 ubiquitin-conjugating enzyme]-L-cysteine + N(6)-ubiquitinyl-[acceptor protein]-L-lysine.</text>
        <dbReference type="EC" id="2.3.2.27"/>
    </reaction>
</comment>